<dbReference type="STRING" id="1136497.SAMN04489752_2576"/>
<reference evidence="3" key="1">
    <citation type="submission" date="2016-10" db="EMBL/GenBank/DDBJ databases">
        <authorList>
            <person name="Varghese N."/>
            <person name="Submissions S."/>
        </authorList>
    </citation>
    <scope>NUCLEOTIDE SEQUENCE [LARGE SCALE GENOMIC DNA]</scope>
    <source>
        <strain evidence="3">DSM 23676</strain>
    </source>
</reference>
<proteinExistence type="predicted"/>
<accession>A0A1H1V8H5</accession>
<evidence type="ECO:0000256" key="1">
    <source>
        <dbReference type="SAM" id="Phobius"/>
    </source>
</evidence>
<organism evidence="2 3">
    <name type="scientific">Brevibacterium siliguriense</name>
    <dbReference type="NCBI Taxonomy" id="1136497"/>
    <lineage>
        <taxon>Bacteria</taxon>
        <taxon>Bacillati</taxon>
        <taxon>Actinomycetota</taxon>
        <taxon>Actinomycetes</taxon>
        <taxon>Micrococcales</taxon>
        <taxon>Brevibacteriaceae</taxon>
        <taxon>Brevibacterium</taxon>
    </lineage>
</organism>
<keyword evidence="1" id="KW-0472">Membrane</keyword>
<evidence type="ECO:0000313" key="3">
    <source>
        <dbReference type="Proteomes" id="UP000199597"/>
    </source>
</evidence>
<protein>
    <submittedName>
        <fullName evidence="2">Uncharacterized protein</fullName>
    </submittedName>
</protein>
<keyword evidence="1" id="KW-1133">Transmembrane helix</keyword>
<evidence type="ECO:0000313" key="2">
    <source>
        <dbReference type="EMBL" id="SDS80963.1"/>
    </source>
</evidence>
<dbReference type="EMBL" id="LT629766">
    <property type="protein sequence ID" value="SDS80963.1"/>
    <property type="molecule type" value="Genomic_DNA"/>
</dbReference>
<gene>
    <name evidence="2" type="ORF">SAMN04489752_2576</name>
</gene>
<feature type="transmembrane region" description="Helical" evidence="1">
    <location>
        <begin position="48"/>
        <end position="69"/>
    </location>
</feature>
<feature type="transmembrane region" description="Helical" evidence="1">
    <location>
        <begin position="12"/>
        <end position="36"/>
    </location>
</feature>
<sequence>MFAVPSLGMGFGSMATLSTVVYLIVIVLPFVVAVIVSRMVRSHRSLQWSIGVPFAVVVILSLILGRQVISTLADRLGAGAFQYAPTLFSNLLFSVTGGLWAWFRILASHRGRFVCRIADWVALHRKLFTIIAALWSPDGRCWEAKLLRNPRSGCRASCSQAAGG</sequence>
<dbReference type="Proteomes" id="UP000199597">
    <property type="component" value="Chromosome I"/>
</dbReference>
<keyword evidence="3" id="KW-1185">Reference proteome</keyword>
<dbReference type="AlphaFoldDB" id="A0A1H1V8H5"/>
<feature type="transmembrane region" description="Helical" evidence="1">
    <location>
        <begin position="81"/>
        <end position="103"/>
    </location>
</feature>
<keyword evidence="1" id="KW-0812">Transmembrane</keyword>
<name>A0A1H1V8H5_9MICO</name>